<dbReference type="Proteomes" id="UP001383192">
    <property type="component" value="Unassembled WGS sequence"/>
</dbReference>
<evidence type="ECO:0000313" key="3">
    <source>
        <dbReference type="EMBL" id="KAK7051525.1"/>
    </source>
</evidence>
<evidence type="ECO:0000313" key="4">
    <source>
        <dbReference type="Proteomes" id="UP001383192"/>
    </source>
</evidence>
<comment type="caution">
    <text evidence="3">The sequence shown here is derived from an EMBL/GenBank/DDBJ whole genome shotgun (WGS) entry which is preliminary data.</text>
</comment>
<feature type="region of interest" description="Disordered" evidence="1">
    <location>
        <begin position="465"/>
        <end position="508"/>
    </location>
</feature>
<proteinExistence type="predicted"/>
<dbReference type="EMBL" id="JAYKXP010000012">
    <property type="protein sequence ID" value="KAK7051525.1"/>
    <property type="molecule type" value="Genomic_DNA"/>
</dbReference>
<feature type="region of interest" description="Disordered" evidence="1">
    <location>
        <begin position="353"/>
        <end position="374"/>
    </location>
</feature>
<accession>A0AAW0DJE2</accession>
<keyword evidence="2" id="KW-1133">Transmembrane helix</keyword>
<dbReference type="AlphaFoldDB" id="A0AAW0DJE2"/>
<gene>
    <name evidence="3" type="ORF">VNI00_004499</name>
</gene>
<name>A0AAW0DJE2_9AGAR</name>
<feature type="compositionally biased region" description="Polar residues" evidence="1">
    <location>
        <begin position="358"/>
        <end position="371"/>
    </location>
</feature>
<reference evidence="3 4" key="1">
    <citation type="submission" date="2024-01" db="EMBL/GenBank/DDBJ databases">
        <title>A draft genome for a cacao thread blight-causing isolate of Paramarasmius palmivorus.</title>
        <authorList>
            <person name="Baruah I.K."/>
            <person name="Bukari Y."/>
            <person name="Amoako-Attah I."/>
            <person name="Meinhardt L.W."/>
            <person name="Bailey B.A."/>
            <person name="Cohen S.P."/>
        </authorList>
    </citation>
    <scope>NUCLEOTIDE SEQUENCE [LARGE SCALE GENOMIC DNA]</scope>
    <source>
        <strain evidence="3 4">GH-12</strain>
    </source>
</reference>
<feature type="region of interest" description="Disordered" evidence="1">
    <location>
        <begin position="127"/>
        <end position="164"/>
    </location>
</feature>
<keyword evidence="4" id="KW-1185">Reference proteome</keyword>
<keyword evidence="2" id="KW-0472">Membrane</keyword>
<keyword evidence="2" id="KW-0812">Transmembrane</keyword>
<sequence>MSSLDDSQDARVSPDTIRRLEEISTKDLDNISENAKLALRIYRTRDARLKDLAWDCCQAAFIAFITSDGDRFGANAQSRVDLLHSKLNEILTLAWVSTDHICAYRVFMGGFISGQLCKPVITVSVSQSEGSNPDHGHGQDQTSPDESESEHEHPFVHNDSLGPSSTDLHDHIVKELDKYLKTSLRPSGDLSFLSLIATQIYDTVKKNVANHCNDLSKQICEVVYLFLCTSRSLESKLGDKDGEIFWDILLEYVGLVELLEDIQEFVTVQDKYDRGMTVERFTNTLYTFTSRFDFSRHSFLCGVQTLKLLRSGKPVLPETPRCCLSINAFLNKYMASLISSYYEDLEDNAMEPIVGYDTGQSSNDSPSTSVNEKALVPPSAEDLSAIADESSTEHQAHTTTSTNLPLPIQRDRDTEINMGYIYTFLDYVVKSTTNNYGHHNTTTTCETRMFRSRFGIRAFGTETLSENNSMTETPAGPAAPSEPSLSPPPFNADHIPDRPTSTRASKADGVSVTDKKDIYILVLIMIILVLVVLLMAKNEENHRLWALVINHKSEINV</sequence>
<protein>
    <submittedName>
        <fullName evidence="3">Uncharacterized protein</fullName>
    </submittedName>
</protein>
<organism evidence="3 4">
    <name type="scientific">Paramarasmius palmivorus</name>
    <dbReference type="NCBI Taxonomy" id="297713"/>
    <lineage>
        <taxon>Eukaryota</taxon>
        <taxon>Fungi</taxon>
        <taxon>Dikarya</taxon>
        <taxon>Basidiomycota</taxon>
        <taxon>Agaricomycotina</taxon>
        <taxon>Agaricomycetes</taxon>
        <taxon>Agaricomycetidae</taxon>
        <taxon>Agaricales</taxon>
        <taxon>Marasmiineae</taxon>
        <taxon>Marasmiaceae</taxon>
        <taxon>Paramarasmius</taxon>
    </lineage>
</organism>
<feature type="transmembrane region" description="Helical" evidence="2">
    <location>
        <begin position="518"/>
        <end position="536"/>
    </location>
</feature>
<evidence type="ECO:0000256" key="1">
    <source>
        <dbReference type="SAM" id="MobiDB-lite"/>
    </source>
</evidence>
<feature type="region of interest" description="Disordered" evidence="1">
    <location>
        <begin position="388"/>
        <end position="408"/>
    </location>
</feature>
<evidence type="ECO:0000256" key="2">
    <source>
        <dbReference type="SAM" id="Phobius"/>
    </source>
</evidence>
<feature type="compositionally biased region" description="Low complexity" evidence="1">
    <location>
        <begin position="474"/>
        <end position="484"/>
    </location>
</feature>